<evidence type="ECO:0000256" key="1">
    <source>
        <dbReference type="ARBA" id="ARBA00004651"/>
    </source>
</evidence>
<evidence type="ECO:0000256" key="8">
    <source>
        <dbReference type="ARBA" id="ARBA00029447"/>
    </source>
</evidence>
<feature type="transmembrane region" description="Helical" evidence="10">
    <location>
        <begin position="267"/>
        <end position="289"/>
    </location>
</feature>
<keyword evidence="5 10" id="KW-1133">Transmembrane helix</keyword>
<dbReference type="Pfam" id="PF00672">
    <property type="entry name" value="HAMP"/>
    <property type="match status" value="1"/>
</dbReference>
<dbReference type="SMART" id="SM00283">
    <property type="entry name" value="MA"/>
    <property type="match status" value="1"/>
</dbReference>
<keyword evidence="7 9" id="KW-0807">Transducer</keyword>
<evidence type="ECO:0000256" key="5">
    <source>
        <dbReference type="ARBA" id="ARBA00022989"/>
    </source>
</evidence>
<evidence type="ECO:0000313" key="14">
    <source>
        <dbReference type="Proteomes" id="UP001652445"/>
    </source>
</evidence>
<sequence>MKKKLIIVLMLFASLPMLVFSSFSIYSNSQELQHNASEFSLANAQSIQNDISVVIGQNFDLLKVLAQNEIFQSGAPKVETAKALLNASVKVHPEAVLNYTDVAGQQKVRSDNLAMTNVADRDYFKQSLQTGKPVVSEVLIAKATGSKIIVLAVPVLNESKQVTGILTDNIDLSFLSDYVTKLSQNGNIPFIIDRSGKILAHVDKNYIDKDISAIDFVQQGLKGNDGTSIFVENGQKMMVSYTYNELTGWLIGNAQSYDSVMSQNTKIISQSIVLLVIVLLVSCAAGFFLSNKIARPLIQLTAFTKQASSGDLTVQVTVKDNNEIGQLADSFNLMLQNLRHMIQQVGSNSESLAASAEQLTASASQTSQATEQVAKITEEVALGTEKQVQTLKDSSQSVQDISDGIQMIAANATNVSSLALDASQKTEQGNVAIHSAITQMESMQQTVNGLALVIKELGDRSQEIGQIVGAITSIAQQTNLLALNANIEAARAGEQGRGFAVVAGEVRKLAEQSSRSAQTIAELITVIQDKTANAVESMDIGINEVNQGLHAVHTAGDAFTQIQQSIRQVSTQIQEVSDSSQQMCANALQVVQSFETIMEVSDMTASGTQNVSAAAEEQLATMEEITASATVLSGMADELQDVIGKFKV</sequence>
<dbReference type="SMART" id="SM00304">
    <property type="entry name" value="HAMP"/>
    <property type="match status" value="1"/>
</dbReference>
<dbReference type="PANTHER" id="PTHR32089">
    <property type="entry name" value="METHYL-ACCEPTING CHEMOTAXIS PROTEIN MCPB"/>
    <property type="match status" value="1"/>
</dbReference>
<dbReference type="CDD" id="cd12912">
    <property type="entry name" value="PDC2_MCP_like"/>
    <property type="match status" value="1"/>
</dbReference>
<dbReference type="InterPro" id="IPR029151">
    <property type="entry name" value="Sensor-like_sf"/>
</dbReference>
<dbReference type="CDD" id="cd12914">
    <property type="entry name" value="PDC1_DGC_like"/>
    <property type="match status" value="1"/>
</dbReference>
<dbReference type="Gene3D" id="3.30.450.20">
    <property type="entry name" value="PAS domain"/>
    <property type="match status" value="1"/>
</dbReference>
<evidence type="ECO:0000256" key="6">
    <source>
        <dbReference type="ARBA" id="ARBA00023136"/>
    </source>
</evidence>
<keyword evidence="2" id="KW-1003">Cell membrane</keyword>
<keyword evidence="3" id="KW-0145">Chemotaxis</keyword>
<organism evidence="13 14">
    <name type="scientific">Paenibacillus baimaensis</name>
    <dbReference type="NCBI Taxonomy" id="2982185"/>
    <lineage>
        <taxon>Bacteria</taxon>
        <taxon>Bacillati</taxon>
        <taxon>Bacillota</taxon>
        <taxon>Bacilli</taxon>
        <taxon>Bacillales</taxon>
        <taxon>Paenibacillaceae</taxon>
        <taxon>Paenibacillus</taxon>
    </lineage>
</organism>
<evidence type="ECO:0000256" key="10">
    <source>
        <dbReference type="SAM" id="Phobius"/>
    </source>
</evidence>
<keyword evidence="6 10" id="KW-0472">Membrane</keyword>
<dbReference type="SUPFAM" id="SSF58104">
    <property type="entry name" value="Methyl-accepting chemotaxis protein (MCP) signaling domain"/>
    <property type="match status" value="1"/>
</dbReference>
<reference evidence="13 14" key="1">
    <citation type="submission" date="2022-09" db="EMBL/GenBank/DDBJ databases">
        <authorList>
            <person name="Han X.L."/>
            <person name="Wang Q."/>
            <person name="Lu T."/>
        </authorList>
    </citation>
    <scope>NUCLEOTIDE SEQUENCE [LARGE SCALE GENOMIC DNA]</scope>
    <source>
        <strain evidence="13 14">WQ 127069</strain>
    </source>
</reference>
<comment type="caution">
    <text evidence="13">The sequence shown here is derived from an EMBL/GenBank/DDBJ whole genome shotgun (WGS) entry which is preliminary data.</text>
</comment>
<accession>A0ABT2U8F4</accession>
<comment type="subcellular location">
    <subcellularLocation>
        <location evidence="1">Cell membrane</location>
        <topology evidence="1">Multi-pass membrane protein</topology>
    </subcellularLocation>
</comment>
<proteinExistence type="inferred from homology"/>
<evidence type="ECO:0000313" key="13">
    <source>
        <dbReference type="EMBL" id="MCU6790913.1"/>
    </source>
</evidence>
<dbReference type="Pfam" id="PF02743">
    <property type="entry name" value="dCache_1"/>
    <property type="match status" value="1"/>
</dbReference>
<gene>
    <name evidence="13" type="ORF">OB236_02115</name>
</gene>
<evidence type="ECO:0000259" key="12">
    <source>
        <dbReference type="PROSITE" id="PS50885"/>
    </source>
</evidence>
<evidence type="ECO:0000256" key="9">
    <source>
        <dbReference type="PROSITE-ProRule" id="PRU00284"/>
    </source>
</evidence>
<dbReference type="Gene3D" id="6.10.340.10">
    <property type="match status" value="1"/>
</dbReference>
<dbReference type="CDD" id="cd06225">
    <property type="entry name" value="HAMP"/>
    <property type="match status" value="1"/>
</dbReference>
<dbReference type="SUPFAM" id="SSF103190">
    <property type="entry name" value="Sensory domain-like"/>
    <property type="match status" value="1"/>
</dbReference>
<dbReference type="InterPro" id="IPR003660">
    <property type="entry name" value="HAMP_dom"/>
</dbReference>
<evidence type="ECO:0000256" key="7">
    <source>
        <dbReference type="ARBA" id="ARBA00023224"/>
    </source>
</evidence>
<evidence type="ECO:0000256" key="2">
    <source>
        <dbReference type="ARBA" id="ARBA00022475"/>
    </source>
</evidence>
<dbReference type="PANTHER" id="PTHR32089:SF112">
    <property type="entry name" value="LYSOZYME-LIKE PROTEIN-RELATED"/>
    <property type="match status" value="1"/>
</dbReference>
<keyword evidence="14" id="KW-1185">Reference proteome</keyword>
<name>A0ABT2U8F4_9BACL</name>
<comment type="similarity">
    <text evidence="8">Belongs to the methyl-accepting chemotaxis (MCP) protein family.</text>
</comment>
<evidence type="ECO:0000259" key="11">
    <source>
        <dbReference type="PROSITE" id="PS50111"/>
    </source>
</evidence>
<evidence type="ECO:0000256" key="4">
    <source>
        <dbReference type="ARBA" id="ARBA00022692"/>
    </source>
</evidence>
<dbReference type="InterPro" id="IPR004089">
    <property type="entry name" value="MCPsignal_dom"/>
</dbReference>
<dbReference type="RefSeq" id="WP_262682461.1">
    <property type="nucleotide sequence ID" value="NZ_JAOQIO010000007.1"/>
</dbReference>
<dbReference type="Gene3D" id="1.10.287.950">
    <property type="entry name" value="Methyl-accepting chemotaxis protein"/>
    <property type="match status" value="1"/>
</dbReference>
<dbReference type="PROSITE" id="PS50111">
    <property type="entry name" value="CHEMOTAXIS_TRANSDUC_2"/>
    <property type="match status" value="1"/>
</dbReference>
<protein>
    <submittedName>
        <fullName evidence="13">Methyl-accepting chemotaxis protein</fullName>
    </submittedName>
</protein>
<keyword evidence="4 10" id="KW-0812">Transmembrane</keyword>
<dbReference type="Pfam" id="PF00015">
    <property type="entry name" value="MCPsignal"/>
    <property type="match status" value="1"/>
</dbReference>
<feature type="domain" description="Methyl-accepting transducer" evidence="11">
    <location>
        <begin position="362"/>
        <end position="598"/>
    </location>
</feature>
<feature type="domain" description="HAMP" evidence="12">
    <location>
        <begin position="291"/>
        <end position="343"/>
    </location>
</feature>
<dbReference type="EMBL" id="JAOQIO010000007">
    <property type="protein sequence ID" value="MCU6790913.1"/>
    <property type="molecule type" value="Genomic_DNA"/>
</dbReference>
<dbReference type="Proteomes" id="UP001652445">
    <property type="component" value="Unassembled WGS sequence"/>
</dbReference>
<dbReference type="InterPro" id="IPR033479">
    <property type="entry name" value="dCache_1"/>
</dbReference>
<dbReference type="CDD" id="cd11386">
    <property type="entry name" value="MCP_signal"/>
    <property type="match status" value="1"/>
</dbReference>
<evidence type="ECO:0000256" key="3">
    <source>
        <dbReference type="ARBA" id="ARBA00022500"/>
    </source>
</evidence>
<dbReference type="PROSITE" id="PS50885">
    <property type="entry name" value="HAMP"/>
    <property type="match status" value="1"/>
</dbReference>